<gene>
    <name evidence="2" type="ORF">K8U80_07565</name>
</gene>
<name>A0A921LRR6_9ACTN</name>
<accession>A0A921LRR6</accession>
<sequence>MLKTKKSVAATAITTVGVAGALLGSIAAQADANPSTSYAVNSDGKTFGSASLASSYENEPDMILVQATNGKEGFVKKEDLHAAEGMASTPSEAVAMQVDREQRIERALDSELDALMSEGSISEQTADGFTAQVDRALSTDGLADASDIEQLLATLVDNPDLERAYHDALSSVETCIPVYDADGTTVIGEFSVG</sequence>
<evidence type="ECO:0000313" key="3">
    <source>
        <dbReference type="Proteomes" id="UP000746751"/>
    </source>
</evidence>
<feature type="signal peptide" evidence="1">
    <location>
        <begin position="1"/>
        <end position="30"/>
    </location>
</feature>
<reference evidence="2" key="1">
    <citation type="journal article" date="2021" name="PeerJ">
        <title>Extensive microbial diversity within the chicken gut microbiome revealed by metagenomics and culture.</title>
        <authorList>
            <person name="Gilroy R."/>
            <person name="Ravi A."/>
            <person name="Getino M."/>
            <person name="Pursley I."/>
            <person name="Horton D.L."/>
            <person name="Alikhan N.F."/>
            <person name="Baker D."/>
            <person name="Gharbi K."/>
            <person name="Hall N."/>
            <person name="Watson M."/>
            <person name="Adriaenssens E.M."/>
            <person name="Foster-Nyarko E."/>
            <person name="Jarju S."/>
            <person name="Secka A."/>
            <person name="Antonio M."/>
            <person name="Oren A."/>
            <person name="Chaudhuri R.R."/>
            <person name="La Ragione R."/>
            <person name="Hildebrand F."/>
            <person name="Pallen M.J."/>
        </authorList>
    </citation>
    <scope>NUCLEOTIDE SEQUENCE</scope>
    <source>
        <strain evidence="2">ChiGjej2B2-7701</strain>
    </source>
</reference>
<evidence type="ECO:0008006" key="4">
    <source>
        <dbReference type="Google" id="ProtNLM"/>
    </source>
</evidence>
<evidence type="ECO:0000256" key="1">
    <source>
        <dbReference type="SAM" id="SignalP"/>
    </source>
</evidence>
<protein>
    <recommendedName>
        <fullName evidence="4">SH3 domain-containing protein</fullName>
    </recommendedName>
</protein>
<proteinExistence type="predicted"/>
<keyword evidence="1" id="KW-0732">Signal</keyword>
<dbReference type="EMBL" id="DYVF01000046">
    <property type="protein sequence ID" value="HJG31239.1"/>
    <property type="molecule type" value="Genomic_DNA"/>
</dbReference>
<dbReference type="AlphaFoldDB" id="A0A921LRR6"/>
<evidence type="ECO:0000313" key="2">
    <source>
        <dbReference type="EMBL" id="HJG31239.1"/>
    </source>
</evidence>
<dbReference type="RefSeq" id="WP_147569603.1">
    <property type="nucleotide sequence ID" value="NZ_CABKVW010000009.1"/>
</dbReference>
<dbReference type="Proteomes" id="UP000746751">
    <property type="component" value="Unassembled WGS sequence"/>
</dbReference>
<reference evidence="2" key="2">
    <citation type="submission" date="2021-09" db="EMBL/GenBank/DDBJ databases">
        <authorList>
            <person name="Gilroy R."/>
        </authorList>
    </citation>
    <scope>NUCLEOTIDE SEQUENCE</scope>
    <source>
        <strain evidence="2">ChiGjej2B2-7701</strain>
    </source>
</reference>
<comment type="caution">
    <text evidence="2">The sequence shown here is derived from an EMBL/GenBank/DDBJ whole genome shotgun (WGS) entry which is preliminary data.</text>
</comment>
<organism evidence="2 3">
    <name type="scientific">Collinsella ihumii</name>
    <dbReference type="NCBI Taxonomy" id="1720204"/>
    <lineage>
        <taxon>Bacteria</taxon>
        <taxon>Bacillati</taxon>
        <taxon>Actinomycetota</taxon>
        <taxon>Coriobacteriia</taxon>
        <taxon>Coriobacteriales</taxon>
        <taxon>Coriobacteriaceae</taxon>
        <taxon>Collinsella</taxon>
    </lineage>
</organism>
<feature type="chain" id="PRO_5038125409" description="SH3 domain-containing protein" evidence="1">
    <location>
        <begin position="31"/>
        <end position="193"/>
    </location>
</feature>